<dbReference type="InterPro" id="IPR011008">
    <property type="entry name" value="Dimeric_a/b-barrel"/>
</dbReference>
<gene>
    <name evidence="1" type="ORF">IHQ72_31470</name>
</gene>
<organism evidence="1 2">
    <name type="scientific">Mesorhizobium onobrychidis</name>
    <dbReference type="NCBI Taxonomy" id="2775404"/>
    <lineage>
        <taxon>Bacteria</taxon>
        <taxon>Pseudomonadati</taxon>
        <taxon>Pseudomonadota</taxon>
        <taxon>Alphaproteobacteria</taxon>
        <taxon>Hyphomicrobiales</taxon>
        <taxon>Phyllobacteriaceae</taxon>
        <taxon>Mesorhizobium</taxon>
    </lineage>
</organism>
<dbReference type="SUPFAM" id="SSF54909">
    <property type="entry name" value="Dimeric alpha+beta barrel"/>
    <property type="match status" value="1"/>
</dbReference>
<evidence type="ECO:0008006" key="3">
    <source>
        <dbReference type="Google" id="ProtNLM"/>
    </source>
</evidence>
<sequence length="76" mass="9108">MPIWRQLPHAEEIRTFRPVRRDEHARSIFFVLEIDYPSLEAIDEAMASPVREEARAAHETLHMYNGRHYHLISRKL</sequence>
<reference evidence="1" key="1">
    <citation type="submission" date="2020-09" db="EMBL/GenBank/DDBJ databases">
        <title>Rhizobia associated with sainfoin plants.</title>
        <authorList>
            <person name="Asharfi S."/>
            <person name="Kuzmanovic N."/>
            <person name="Bunk B."/>
            <person name="Sproeer C."/>
            <person name="Becker M."/>
            <person name="Thuenen T."/>
        </authorList>
    </citation>
    <scope>NUCLEOTIDE SEQUENCE</scope>
    <source>
        <strain evidence="1">OM4</strain>
    </source>
</reference>
<dbReference type="EMBL" id="CP062229">
    <property type="protein sequence ID" value="UVC15060.1"/>
    <property type="molecule type" value="Genomic_DNA"/>
</dbReference>
<keyword evidence="2" id="KW-1185">Reference proteome</keyword>
<accession>A0ABY5QV63</accession>
<evidence type="ECO:0000313" key="1">
    <source>
        <dbReference type="EMBL" id="UVC15060.1"/>
    </source>
</evidence>
<dbReference type="RefSeq" id="WP_258119634.1">
    <property type="nucleotide sequence ID" value="NZ_CP062229.1"/>
</dbReference>
<protein>
    <recommendedName>
        <fullName evidence="3">DUF1488 domain-containing protein</fullName>
    </recommendedName>
</protein>
<dbReference type="Gene3D" id="3.30.70.100">
    <property type="match status" value="1"/>
</dbReference>
<evidence type="ECO:0000313" key="2">
    <source>
        <dbReference type="Proteomes" id="UP001058098"/>
    </source>
</evidence>
<name>A0ABY5QV63_9HYPH</name>
<dbReference type="Proteomes" id="UP001058098">
    <property type="component" value="Chromosome"/>
</dbReference>
<proteinExistence type="predicted"/>